<comment type="caution">
    <text evidence="2">The sequence shown here is derived from an EMBL/GenBank/DDBJ whole genome shotgun (WGS) entry which is preliminary data.</text>
</comment>
<dbReference type="AlphaFoldDB" id="A0A5Q6S0V7"/>
<accession>A0A5Q6S0V7</accession>
<protein>
    <recommendedName>
        <fullName evidence="4">ATP synthase protein I</fullName>
    </recommendedName>
</protein>
<keyword evidence="1" id="KW-0812">Transmembrane</keyword>
<evidence type="ECO:0000256" key="1">
    <source>
        <dbReference type="SAM" id="Phobius"/>
    </source>
</evidence>
<keyword evidence="1" id="KW-1133">Transmembrane helix</keyword>
<proteinExistence type="predicted"/>
<keyword evidence="1" id="KW-0472">Membrane</keyword>
<evidence type="ECO:0000313" key="2">
    <source>
        <dbReference type="EMBL" id="KAA1423817.1"/>
    </source>
</evidence>
<feature type="transmembrane region" description="Helical" evidence="1">
    <location>
        <begin position="108"/>
        <end position="130"/>
    </location>
</feature>
<feature type="transmembrane region" description="Helical" evidence="1">
    <location>
        <begin position="74"/>
        <end position="96"/>
    </location>
</feature>
<name>A0A5Q6S0V7_9ACTN</name>
<feature type="transmembrane region" description="Helical" evidence="1">
    <location>
        <begin position="41"/>
        <end position="62"/>
    </location>
</feature>
<feature type="transmembrane region" description="Helical" evidence="1">
    <location>
        <begin position="16"/>
        <end position="35"/>
    </location>
</feature>
<evidence type="ECO:0000313" key="3">
    <source>
        <dbReference type="Proteomes" id="UP000307768"/>
    </source>
</evidence>
<reference evidence="2 3" key="1">
    <citation type="submission" date="2019-09" db="EMBL/GenBank/DDBJ databases">
        <title>Mumia zhuanghuii sp. nov. isolated from the intestinal contents of plateau pika (Ochotona curzoniae) in the Qinghai-Tibet plateau of China.</title>
        <authorList>
            <person name="Tian Z."/>
        </authorList>
    </citation>
    <scope>NUCLEOTIDE SEQUENCE [LARGE SCALE GENOMIC DNA]</scope>
    <source>
        <strain evidence="3">350</strain>
    </source>
</reference>
<dbReference type="RefSeq" id="WP_149769336.1">
    <property type="nucleotide sequence ID" value="NZ_VDFQ02000002.1"/>
</dbReference>
<dbReference type="EMBL" id="VDFQ02000002">
    <property type="protein sequence ID" value="KAA1423817.1"/>
    <property type="molecule type" value="Genomic_DNA"/>
</dbReference>
<gene>
    <name evidence="2" type="ORF">FE697_009650</name>
</gene>
<sequence length="143" mass="14289">MTTESSTRRPVKVTRALIAVVLLTAVACVAGSALVAGGPGVVGALIGLVLVAFLLGFTAVALRVLARPANGATLLIALLLYATNVMFVVAVALALTRSGVLGDAVHSGALGITVLVGALVGTVLFLVAAVTTREPLYDLGGER</sequence>
<evidence type="ECO:0008006" key="4">
    <source>
        <dbReference type="Google" id="ProtNLM"/>
    </source>
</evidence>
<organism evidence="2 3">
    <name type="scientific">Mumia zhuanghuii</name>
    <dbReference type="NCBI Taxonomy" id="2585211"/>
    <lineage>
        <taxon>Bacteria</taxon>
        <taxon>Bacillati</taxon>
        <taxon>Actinomycetota</taxon>
        <taxon>Actinomycetes</taxon>
        <taxon>Propionibacteriales</taxon>
        <taxon>Nocardioidaceae</taxon>
        <taxon>Mumia</taxon>
    </lineage>
</organism>
<dbReference type="Proteomes" id="UP000307768">
    <property type="component" value="Unassembled WGS sequence"/>
</dbReference>